<name>A0A484FGC9_COLOR</name>
<accession>A0A484FGC9</accession>
<protein>
    <submittedName>
        <fullName evidence="1">Uncharacterized protein</fullName>
    </submittedName>
</protein>
<organism evidence="1 2">
    <name type="scientific">Colletotrichum orbiculare (strain 104-T / ATCC 96160 / CBS 514.97 / LARS 414 / MAFF 240422)</name>
    <name type="common">Cucumber anthracnose fungus</name>
    <name type="synonym">Colletotrichum lagenarium</name>
    <dbReference type="NCBI Taxonomy" id="1213857"/>
    <lineage>
        <taxon>Eukaryota</taxon>
        <taxon>Fungi</taxon>
        <taxon>Dikarya</taxon>
        <taxon>Ascomycota</taxon>
        <taxon>Pezizomycotina</taxon>
        <taxon>Sordariomycetes</taxon>
        <taxon>Hypocreomycetidae</taxon>
        <taxon>Glomerellales</taxon>
        <taxon>Glomerellaceae</taxon>
        <taxon>Colletotrichum</taxon>
        <taxon>Colletotrichum orbiculare species complex</taxon>
    </lineage>
</organism>
<dbReference type="AlphaFoldDB" id="A0A484FGC9"/>
<proteinExistence type="predicted"/>
<reference evidence="2" key="2">
    <citation type="journal article" date="2019" name="Mol. Plant Microbe Interact.">
        <title>Genome sequence resources for four phytopathogenic fungi from the Colletotrichum orbiculare species complex.</title>
        <authorList>
            <person name="Gan P."/>
            <person name="Tsushima A."/>
            <person name="Narusaka M."/>
            <person name="Narusaka Y."/>
            <person name="Takano Y."/>
            <person name="Kubo Y."/>
            <person name="Shirasu K."/>
        </authorList>
    </citation>
    <scope>GENOME REANNOTATION</scope>
    <source>
        <strain evidence="2">104-T / ATCC 96160 / CBS 514.97 / LARS 414 / MAFF 240422</strain>
    </source>
</reference>
<sequence>MLRACKLLDAPLHVTGSQSATDPSVHPPTVPAMWTLSSTICVLASYTMQQGACKEPRRLSLILPFGETLSEGEEIPFITKSSAFQPHFDAFSLPGFAPTSHKDIVLEPPRRSLRGIAESEALVRRGIASDVQYGEGLVLGTCLEKRRE</sequence>
<evidence type="ECO:0000313" key="1">
    <source>
        <dbReference type="EMBL" id="TDZ15927.1"/>
    </source>
</evidence>
<evidence type="ECO:0000313" key="2">
    <source>
        <dbReference type="Proteomes" id="UP000014480"/>
    </source>
</evidence>
<gene>
    <name evidence="1" type="ORF">Cob_v011316</name>
</gene>
<reference evidence="2" key="1">
    <citation type="journal article" date="2013" name="New Phytol.">
        <title>Comparative genomic and transcriptomic analyses reveal the hemibiotrophic stage shift of Colletotrichum fungi.</title>
        <authorList>
            <person name="Gan P."/>
            <person name="Ikeda K."/>
            <person name="Irieda H."/>
            <person name="Narusaka M."/>
            <person name="O'Connell R.J."/>
            <person name="Narusaka Y."/>
            <person name="Takano Y."/>
            <person name="Kubo Y."/>
            <person name="Shirasu K."/>
        </authorList>
    </citation>
    <scope>NUCLEOTIDE SEQUENCE [LARGE SCALE GENOMIC DNA]</scope>
    <source>
        <strain evidence="2">104-T / ATCC 96160 / CBS 514.97 / LARS 414 / MAFF 240422</strain>
    </source>
</reference>
<dbReference type="Proteomes" id="UP000014480">
    <property type="component" value="Unassembled WGS sequence"/>
</dbReference>
<dbReference type="EMBL" id="AMCV02000038">
    <property type="protein sequence ID" value="TDZ15927.1"/>
    <property type="molecule type" value="Genomic_DNA"/>
</dbReference>
<keyword evidence="2" id="KW-1185">Reference proteome</keyword>
<comment type="caution">
    <text evidence="1">The sequence shown here is derived from an EMBL/GenBank/DDBJ whole genome shotgun (WGS) entry which is preliminary data.</text>
</comment>